<reference evidence="1" key="1">
    <citation type="submission" date="2022-04" db="EMBL/GenBank/DDBJ databases">
        <title>Jade perch genome.</title>
        <authorList>
            <person name="Chao B."/>
        </authorList>
    </citation>
    <scope>NUCLEOTIDE SEQUENCE</scope>
    <source>
        <strain evidence="1">CB-2022</strain>
    </source>
</reference>
<evidence type="ECO:0000313" key="2">
    <source>
        <dbReference type="Proteomes" id="UP000831701"/>
    </source>
</evidence>
<dbReference type="EMBL" id="CM041550">
    <property type="protein sequence ID" value="KAI3356002.1"/>
    <property type="molecule type" value="Genomic_DNA"/>
</dbReference>
<feature type="non-terminal residue" evidence="1">
    <location>
        <position position="1746"/>
    </location>
</feature>
<proteinExistence type="predicted"/>
<organism evidence="1 2">
    <name type="scientific">Scortum barcoo</name>
    <name type="common">barcoo grunter</name>
    <dbReference type="NCBI Taxonomy" id="214431"/>
    <lineage>
        <taxon>Eukaryota</taxon>
        <taxon>Metazoa</taxon>
        <taxon>Chordata</taxon>
        <taxon>Craniata</taxon>
        <taxon>Vertebrata</taxon>
        <taxon>Euteleostomi</taxon>
        <taxon>Actinopterygii</taxon>
        <taxon>Neopterygii</taxon>
        <taxon>Teleostei</taxon>
        <taxon>Neoteleostei</taxon>
        <taxon>Acanthomorphata</taxon>
        <taxon>Eupercaria</taxon>
        <taxon>Centrarchiformes</taxon>
        <taxon>Terapontoidei</taxon>
        <taxon>Terapontidae</taxon>
        <taxon>Scortum</taxon>
    </lineage>
</organism>
<protein>
    <submittedName>
        <fullName evidence="1">Uncharacterized protein</fullName>
    </submittedName>
</protein>
<accession>A0ACB8VM71</accession>
<gene>
    <name evidence="1" type="ORF">L3Q82_017271</name>
</gene>
<keyword evidence="2" id="KW-1185">Reference proteome</keyword>
<comment type="caution">
    <text evidence="1">The sequence shown here is derived from an EMBL/GenBank/DDBJ whole genome shotgun (WGS) entry which is preliminary data.</text>
</comment>
<sequence length="1746" mass="187366">MKLDSMVTVAESRTLDKLLDIMDNASHPLHTVISNQRSLFSERLLLPKCRTNRLKNSFLLLGVSVRSFSVAAEEETEGEIWDIWGREKGKRGVGENREQGPVADPGPGLGPGPGLPADASPQSPPVSALFSSRKPPRIRTMDQVSDEEVEVREDGEEEEEDSDKEDQDLDKMFGAWLGELDKLTQSLDDGRPEQPPQQKAPLRQETNMANFSYRFSIYNINEALNQGENVDLDALMADLCSIEQELSTINAKPNSAGGGMARLGLTDTKVRQKPPAGRSSRQQPVGGSGGGSGGGSSSNSVSGGGGSSGASSSSSSTRASPAGTIRAPTGHHGRPPLASNFSLDDITAQLEKASLSMDEAARQTSSHSLSSASSYTSATMRRPGSSQRQHRRTGSVGTVSEHEARSIIHSSRSSVTSASGVSVNSASSMDSLDSVLHSNESDGQPPAAAEGAGQGHHNTEPCLRDQSSWEDVTRTRQRHLSLRFASSSGKESARRRRRHRPTDRGDQTNRFPLSLVSRPGSPSRHEHDDDGDDDYEEEEEEKQTCPMIPHEEQAAKLKADNIRVALEKIKEAQVKKLVIRVHLSDESSKTMMVDERQTVRQVLDSLLEKSHCGYSPDWSLVETISELQMDRSQTPTSEALRQSSTCSNLVENLLNWTRDSQNRLMFTEEGASPTDLTIQHTGGLPQSTNCGLVVPIPASVQPNPVTRMRNMLCSKTRRGQLGSFLTASCPTVVTELRTGSQRLSRPFRHPPSPLRLLQNYLLGRKETCEMAERNKEALLEECFGGSSVSVPEMEGVLWLKEDGKKSWKKRYFLLRASGIYYVPKGKAKASRDLVCFLQLDHVNVYHGQDYKSKYKAPTDYCMVLKHGQIQKKSQYIKYLCCDDVRTLQQWVNSIRIAKYGKQLYINFQEAMRRTEAAYDWSSLSSSSIKSGSSSSSLPESQSNHSSQSDSGVSEMTSSGHTRSQSVVSSIFSDAWRRGTQGEMMKIDPISRPIPVQIPSLSPQPPLSQPQTPPSRSSYTDGLIPSDDSSPSPPSPPPPPPPPVASVAHQPAPTSSYIKYSTLARLQNQNQSRTQPAGAAQPGIPIQSAKSNYNTLPAAYSTSPPLPPSPPPPPPPTAPAPGSAMAALKYGPPSPSALPPPPPLEEELQEPSYLPPPPPESIEANGLPPPPPPEPILPIPALSSPTVASSSSCPRSFPTWFLRPLSPNAPPPAPPKTFTGGFPPQTAPKPSGPSSLPIALSPVSPTQPQSSHGPVKKQQSFSTGHSPNQPPPTLPKQHSLSSKNLALSPSSSSSSVSIAAATSSLVKQIVNQFPGNSAPSSLPASNSMEGSKFNAPQSPPAVKAKPKWQPGGVVAPQSPEFPPPPPDSSLGEFPPPPSSASASKTGSPIKKSPSTSSTGSTKRGPPPAPQRASSIRSSSSGETQEERPKKVESLVSKFGQAPQTGTSSSSSSVTGSPSKESSTLPAPLPKPGKLNLANLPLALQGLQTGQHHQPSEFPSPPPPPPPVHPPHLESSPDYFPPPPSDSELFPPPPHPSEFHHPPKVAVVNPQPQMQPPQQLPTSSLSSSSWKQGSLKKGAVPPPTLNRRTSNTTQYDTTHSMPLSPPPMSQTPPPSLSSYSSSSSPVPPTSPKSAGPSSLALKPLFLEDLNRTLKRKSVSRHGSLTSSHLISSSRMEPVGTMDDMALLPPPPPELLQQQQQGVRGHSQTLSRHHAHSHSTKHANISGYATLRRGPPPAPPKRDQSTKLT</sequence>
<name>A0ACB8VM71_9TELE</name>
<dbReference type="Proteomes" id="UP000831701">
    <property type="component" value="Chromosome 20"/>
</dbReference>
<evidence type="ECO:0000313" key="1">
    <source>
        <dbReference type="EMBL" id="KAI3356002.1"/>
    </source>
</evidence>